<dbReference type="InterPro" id="IPR025662">
    <property type="entry name" value="Sigma_54_int_dom_ATP-bd_1"/>
</dbReference>
<dbReference type="InterPro" id="IPR009057">
    <property type="entry name" value="Homeodomain-like_sf"/>
</dbReference>
<reference evidence="9 10" key="1">
    <citation type="submission" date="2018-07" db="EMBL/GenBank/DDBJ databases">
        <title>Halioglobus sp. genome submission.</title>
        <authorList>
            <person name="Ye M.-Q."/>
            <person name="Du Z.-J."/>
        </authorList>
    </citation>
    <scope>NUCLEOTIDE SEQUENCE [LARGE SCALE GENOMIC DNA]</scope>
    <source>
        <strain evidence="9 10">U0301</strain>
    </source>
</reference>
<feature type="domain" description="Sigma-54 factor interaction" evidence="7">
    <location>
        <begin position="63"/>
        <end position="291"/>
    </location>
</feature>
<keyword evidence="1" id="KW-0547">Nucleotide-binding</keyword>
<dbReference type="InterPro" id="IPR001789">
    <property type="entry name" value="Sig_transdc_resp-reg_receiver"/>
</dbReference>
<dbReference type="Pfam" id="PF25601">
    <property type="entry name" value="AAA_lid_14"/>
    <property type="match status" value="1"/>
</dbReference>
<dbReference type="PROSITE" id="PS50110">
    <property type="entry name" value="RESPONSE_REGULATORY"/>
    <property type="match status" value="1"/>
</dbReference>
<dbReference type="PANTHER" id="PTHR32071">
    <property type="entry name" value="TRANSCRIPTIONAL REGULATORY PROTEIN"/>
    <property type="match status" value="1"/>
</dbReference>
<organism evidence="9 10">
    <name type="scientific">Seongchinamella sediminis</name>
    <dbReference type="NCBI Taxonomy" id="2283635"/>
    <lineage>
        <taxon>Bacteria</taxon>
        <taxon>Pseudomonadati</taxon>
        <taxon>Pseudomonadota</taxon>
        <taxon>Gammaproteobacteria</taxon>
        <taxon>Cellvibrionales</taxon>
        <taxon>Halieaceae</taxon>
        <taxon>Seongchinamella</taxon>
    </lineage>
</organism>
<evidence type="ECO:0000256" key="2">
    <source>
        <dbReference type="ARBA" id="ARBA00022840"/>
    </source>
</evidence>
<dbReference type="Pfam" id="PF02954">
    <property type="entry name" value="HTH_8"/>
    <property type="match status" value="1"/>
</dbReference>
<dbReference type="FunFam" id="3.40.50.300:FF:000006">
    <property type="entry name" value="DNA-binding transcriptional regulator NtrC"/>
    <property type="match status" value="1"/>
</dbReference>
<dbReference type="PROSITE" id="PS00675">
    <property type="entry name" value="SIGMA54_INTERACT_1"/>
    <property type="match status" value="1"/>
</dbReference>
<accession>A0A3L7DSL7</accession>
<dbReference type="Gene3D" id="3.40.50.300">
    <property type="entry name" value="P-loop containing nucleotide triphosphate hydrolases"/>
    <property type="match status" value="1"/>
</dbReference>
<dbReference type="GO" id="GO:0005524">
    <property type="term" value="F:ATP binding"/>
    <property type="evidence" value="ECO:0007669"/>
    <property type="project" value="UniProtKB-KW"/>
</dbReference>
<evidence type="ECO:0000259" key="7">
    <source>
        <dbReference type="PROSITE" id="PS50045"/>
    </source>
</evidence>
<dbReference type="InterPro" id="IPR025943">
    <property type="entry name" value="Sigma_54_int_dom_ATP-bd_2"/>
</dbReference>
<evidence type="ECO:0000256" key="3">
    <source>
        <dbReference type="ARBA" id="ARBA00023015"/>
    </source>
</evidence>
<keyword evidence="2" id="KW-0067">ATP-binding</keyword>
<dbReference type="AlphaFoldDB" id="A0A3L7DSL7"/>
<comment type="caution">
    <text evidence="6">Lacks conserved residue(s) required for the propagation of feature annotation.</text>
</comment>
<dbReference type="PROSITE" id="PS00688">
    <property type="entry name" value="SIGMA54_INTERACT_3"/>
    <property type="match status" value="1"/>
</dbReference>
<name>A0A3L7DSL7_9GAMM</name>
<dbReference type="Pfam" id="PF00158">
    <property type="entry name" value="Sigma54_activat"/>
    <property type="match status" value="1"/>
</dbReference>
<dbReference type="PROSITE" id="PS50045">
    <property type="entry name" value="SIGMA54_INTERACT_4"/>
    <property type="match status" value="1"/>
</dbReference>
<dbReference type="EMBL" id="QRAN01000022">
    <property type="protein sequence ID" value="RLQ20657.1"/>
    <property type="molecule type" value="Genomic_DNA"/>
</dbReference>
<dbReference type="Gene3D" id="1.10.8.60">
    <property type="match status" value="1"/>
</dbReference>
<dbReference type="GO" id="GO:0006355">
    <property type="term" value="P:regulation of DNA-templated transcription"/>
    <property type="evidence" value="ECO:0007669"/>
    <property type="project" value="InterPro"/>
</dbReference>
<comment type="caution">
    <text evidence="9">The sequence shown here is derived from an EMBL/GenBank/DDBJ whole genome shotgun (WGS) entry which is preliminary data.</text>
</comment>
<dbReference type="PRINTS" id="PR01590">
    <property type="entry name" value="HTHFIS"/>
</dbReference>
<dbReference type="OrthoDB" id="9804019at2"/>
<sequence length="371" mass="41315">MSGTDAPEAADRAIRMGASYYFCKPGDSESLQQLLEDIAAEAASDGGDAEQSEVQAIDQFGMLRGSSRGMRKLYRQVRKVAQTEASLMIVGESGTGKELVAHTTHLMSARRNGPYVAFNCAAVPESLLESELFGHEKGAFSGAAQRHRGYFERADGGTLLLDEITEMDVELQAKLLRVLETRTLRRLGSEQLIKLDVRVISACNRSPDEAVREGRMREDLFYRLAQFPVRVPPLRRRGADIPGLAQYFLRELNEKHGTALVLTDGAHQVLEDYEWPGNVRELRHLVERAYIMSESSIDEELAQAIREQGRGMSVAEDMVSVPVGTTIAEMERKLIIATLEQVEYDKAKAADKLGVSIKTLYNRLKSYEEES</sequence>
<evidence type="ECO:0000256" key="5">
    <source>
        <dbReference type="ARBA" id="ARBA00023163"/>
    </source>
</evidence>
<evidence type="ECO:0000256" key="4">
    <source>
        <dbReference type="ARBA" id="ARBA00023125"/>
    </source>
</evidence>
<proteinExistence type="predicted"/>
<keyword evidence="4" id="KW-0238">DNA-binding</keyword>
<dbReference type="InterPro" id="IPR003593">
    <property type="entry name" value="AAA+_ATPase"/>
</dbReference>
<dbReference type="SUPFAM" id="SSF52540">
    <property type="entry name" value="P-loop containing nucleoside triphosphate hydrolases"/>
    <property type="match status" value="1"/>
</dbReference>
<keyword evidence="3" id="KW-0805">Transcription regulation</keyword>
<dbReference type="InterPro" id="IPR027417">
    <property type="entry name" value="P-loop_NTPase"/>
</dbReference>
<protein>
    <submittedName>
        <fullName evidence="9">Sigma-54-dependent Fis family transcriptional regulator</fullName>
    </submittedName>
</protein>
<dbReference type="GO" id="GO:0043565">
    <property type="term" value="F:sequence-specific DNA binding"/>
    <property type="evidence" value="ECO:0007669"/>
    <property type="project" value="InterPro"/>
</dbReference>
<dbReference type="InterPro" id="IPR002197">
    <property type="entry name" value="HTH_Fis"/>
</dbReference>
<dbReference type="GO" id="GO:0000160">
    <property type="term" value="P:phosphorelay signal transduction system"/>
    <property type="evidence" value="ECO:0007669"/>
    <property type="project" value="InterPro"/>
</dbReference>
<dbReference type="SUPFAM" id="SSF46689">
    <property type="entry name" value="Homeodomain-like"/>
    <property type="match status" value="1"/>
</dbReference>
<dbReference type="SUPFAM" id="SSF52172">
    <property type="entry name" value="CheY-like"/>
    <property type="match status" value="1"/>
</dbReference>
<dbReference type="Gene3D" id="1.10.10.60">
    <property type="entry name" value="Homeodomain-like"/>
    <property type="match status" value="1"/>
</dbReference>
<evidence type="ECO:0000256" key="1">
    <source>
        <dbReference type="ARBA" id="ARBA00022741"/>
    </source>
</evidence>
<feature type="domain" description="Response regulatory" evidence="8">
    <location>
        <begin position="1"/>
        <end position="39"/>
    </location>
</feature>
<dbReference type="PANTHER" id="PTHR32071:SF117">
    <property type="entry name" value="PTS-DEPENDENT DIHYDROXYACETONE KINASE OPERON REGULATORY PROTEIN-RELATED"/>
    <property type="match status" value="1"/>
</dbReference>
<dbReference type="InterPro" id="IPR011006">
    <property type="entry name" value="CheY-like_superfamily"/>
</dbReference>
<evidence type="ECO:0000256" key="6">
    <source>
        <dbReference type="PROSITE-ProRule" id="PRU00169"/>
    </source>
</evidence>
<keyword evidence="5" id="KW-0804">Transcription</keyword>
<gene>
    <name evidence="9" type="ORF">DWB85_16720</name>
</gene>
<dbReference type="PROSITE" id="PS00676">
    <property type="entry name" value="SIGMA54_INTERACT_2"/>
    <property type="match status" value="1"/>
</dbReference>
<dbReference type="SMART" id="SM00382">
    <property type="entry name" value="AAA"/>
    <property type="match status" value="1"/>
</dbReference>
<dbReference type="InterPro" id="IPR025944">
    <property type="entry name" value="Sigma_54_int_dom_CS"/>
</dbReference>
<keyword evidence="10" id="KW-1185">Reference proteome</keyword>
<dbReference type="InterPro" id="IPR002078">
    <property type="entry name" value="Sigma_54_int"/>
</dbReference>
<dbReference type="InterPro" id="IPR058031">
    <property type="entry name" value="AAA_lid_NorR"/>
</dbReference>
<dbReference type="CDD" id="cd00009">
    <property type="entry name" value="AAA"/>
    <property type="match status" value="1"/>
</dbReference>
<evidence type="ECO:0000259" key="8">
    <source>
        <dbReference type="PROSITE" id="PS50110"/>
    </source>
</evidence>
<dbReference type="Proteomes" id="UP000265509">
    <property type="component" value="Unassembled WGS sequence"/>
</dbReference>
<evidence type="ECO:0000313" key="10">
    <source>
        <dbReference type="Proteomes" id="UP000265509"/>
    </source>
</evidence>
<evidence type="ECO:0000313" key="9">
    <source>
        <dbReference type="EMBL" id="RLQ20657.1"/>
    </source>
</evidence>